<name>A0A8S9YP38_9TREM</name>
<evidence type="ECO:0000313" key="2">
    <source>
        <dbReference type="Proteomes" id="UP000822476"/>
    </source>
</evidence>
<dbReference type="EMBL" id="JTDE01010161">
    <property type="protein sequence ID" value="KAF7234354.1"/>
    <property type="molecule type" value="Genomic_DNA"/>
</dbReference>
<gene>
    <name evidence="1" type="ORF">EG68_12151</name>
</gene>
<accession>A0A8S9YP38</accession>
<dbReference type="Proteomes" id="UP000822476">
    <property type="component" value="Unassembled WGS sequence"/>
</dbReference>
<protein>
    <submittedName>
        <fullName evidence="1">Uncharacterized protein</fullName>
    </submittedName>
</protein>
<proteinExistence type="predicted"/>
<organism evidence="1 2">
    <name type="scientific">Paragonimus skrjabini miyazakii</name>
    <dbReference type="NCBI Taxonomy" id="59628"/>
    <lineage>
        <taxon>Eukaryota</taxon>
        <taxon>Metazoa</taxon>
        <taxon>Spiralia</taxon>
        <taxon>Lophotrochozoa</taxon>
        <taxon>Platyhelminthes</taxon>
        <taxon>Trematoda</taxon>
        <taxon>Digenea</taxon>
        <taxon>Plagiorchiida</taxon>
        <taxon>Troglotremata</taxon>
        <taxon>Troglotrematidae</taxon>
        <taxon>Paragonimus</taxon>
    </lineage>
</organism>
<reference evidence="1" key="1">
    <citation type="submission" date="2019-07" db="EMBL/GenBank/DDBJ databases">
        <title>Annotation for the trematode Paragonimus miyazaki's.</title>
        <authorList>
            <person name="Choi Y.-J."/>
        </authorList>
    </citation>
    <scope>NUCLEOTIDE SEQUENCE</scope>
    <source>
        <strain evidence="1">Japan</strain>
    </source>
</reference>
<keyword evidence="2" id="KW-1185">Reference proteome</keyword>
<evidence type="ECO:0000313" key="1">
    <source>
        <dbReference type="EMBL" id="KAF7234354.1"/>
    </source>
</evidence>
<sequence length="68" mass="7287">MDDKKSTIPLGRLQLAGPQLLRLPINNDLPSRAPPNHFKLFFLLPPAVGTSCVVGVNWTIHVGVNGSG</sequence>
<dbReference type="AlphaFoldDB" id="A0A8S9YP38"/>
<comment type="caution">
    <text evidence="1">The sequence shown here is derived from an EMBL/GenBank/DDBJ whole genome shotgun (WGS) entry which is preliminary data.</text>
</comment>